<keyword evidence="6" id="KW-1185">Reference proteome</keyword>
<dbReference type="PROSITE" id="PS00518">
    <property type="entry name" value="ZF_RING_1"/>
    <property type="match status" value="1"/>
</dbReference>
<name>A0AA85J5M4_TRIRE</name>
<dbReference type="AlphaFoldDB" id="A0AA85J5M4"/>
<protein>
    <submittedName>
        <fullName evidence="7">RING-type domain-containing protein</fullName>
    </submittedName>
</protein>
<dbReference type="InterPro" id="IPR017907">
    <property type="entry name" value="Znf_RING_CS"/>
</dbReference>
<dbReference type="InterPro" id="IPR013083">
    <property type="entry name" value="Znf_RING/FYVE/PHD"/>
</dbReference>
<dbReference type="SMART" id="SM00184">
    <property type="entry name" value="RING"/>
    <property type="match status" value="1"/>
</dbReference>
<evidence type="ECO:0000313" key="7">
    <source>
        <dbReference type="WBParaSite" id="TREG1_125900.1"/>
    </source>
</evidence>
<reference evidence="6" key="1">
    <citation type="submission" date="2022-06" db="EMBL/GenBank/DDBJ databases">
        <authorList>
            <person name="Berger JAMES D."/>
            <person name="Berger JAMES D."/>
        </authorList>
    </citation>
    <scope>NUCLEOTIDE SEQUENCE [LARGE SCALE GENOMIC DNA]</scope>
</reference>
<evidence type="ECO:0000256" key="3">
    <source>
        <dbReference type="ARBA" id="ARBA00022833"/>
    </source>
</evidence>
<dbReference type="Gene3D" id="3.30.40.10">
    <property type="entry name" value="Zinc/RING finger domain, C3HC4 (zinc finger)"/>
    <property type="match status" value="1"/>
</dbReference>
<dbReference type="PROSITE" id="PS50089">
    <property type="entry name" value="ZF_RING_2"/>
    <property type="match status" value="1"/>
</dbReference>
<evidence type="ECO:0000256" key="4">
    <source>
        <dbReference type="PROSITE-ProRule" id="PRU00175"/>
    </source>
</evidence>
<feature type="domain" description="RING-type" evidence="5">
    <location>
        <begin position="88"/>
        <end position="126"/>
    </location>
</feature>
<keyword evidence="2 4" id="KW-0863">Zinc-finger</keyword>
<keyword evidence="3" id="KW-0862">Zinc</keyword>
<dbReference type="SUPFAM" id="SSF57850">
    <property type="entry name" value="RING/U-box"/>
    <property type="match status" value="1"/>
</dbReference>
<evidence type="ECO:0000256" key="2">
    <source>
        <dbReference type="ARBA" id="ARBA00022771"/>
    </source>
</evidence>
<dbReference type="InterPro" id="IPR047126">
    <property type="entry name" value="RNF141-like"/>
</dbReference>
<evidence type="ECO:0000259" key="5">
    <source>
        <dbReference type="PROSITE" id="PS50089"/>
    </source>
</evidence>
<evidence type="ECO:0000256" key="1">
    <source>
        <dbReference type="ARBA" id="ARBA00022723"/>
    </source>
</evidence>
<dbReference type="Pfam" id="PF13639">
    <property type="entry name" value="zf-RING_2"/>
    <property type="match status" value="1"/>
</dbReference>
<sequence length="209" mass="23732">MIHTSADMQLSFMNRSTQVAESLPTCLVDAQSCTIHQTTATTTPNDSVVEIISQLETYKNKTSFIDLDDIQLTDNTALDHLIKESFTCSICRGLLVRARLLPCGHQFCRECLYYWFKIRHTCPLCRTRVCTNVPAIHVDNFLDEIIDHCKNIEVKCQRQQRKSETTSEALDFRCSQISSGSLLRTVTESYVQTASYVDSTQSNVWTSTT</sequence>
<dbReference type="GO" id="GO:0008270">
    <property type="term" value="F:zinc ion binding"/>
    <property type="evidence" value="ECO:0007669"/>
    <property type="project" value="UniProtKB-KW"/>
</dbReference>
<dbReference type="WBParaSite" id="TREG1_125900.1">
    <property type="protein sequence ID" value="TREG1_125900.1"/>
    <property type="gene ID" value="TREG1_125900"/>
</dbReference>
<dbReference type="InterPro" id="IPR001841">
    <property type="entry name" value="Znf_RING"/>
</dbReference>
<organism evidence="6 7">
    <name type="scientific">Trichobilharzia regenti</name>
    <name type="common">Nasal bird schistosome</name>
    <dbReference type="NCBI Taxonomy" id="157069"/>
    <lineage>
        <taxon>Eukaryota</taxon>
        <taxon>Metazoa</taxon>
        <taxon>Spiralia</taxon>
        <taxon>Lophotrochozoa</taxon>
        <taxon>Platyhelminthes</taxon>
        <taxon>Trematoda</taxon>
        <taxon>Digenea</taxon>
        <taxon>Strigeidida</taxon>
        <taxon>Schistosomatoidea</taxon>
        <taxon>Schistosomatidae</taxon>
        <taxon>Trichobilharzia</taxon>
    </lineage>
</organism>
<reference evidence="7" key="2">
    <citation type="submission" date="2023-11" db="UniProtKB">
        <authorList>
            <consortium name="WormBaseParasite"/>
        </authorList>
    </citation>
    <scope>IDENTIFICATION</scope>
</reference>
<evidence type="ECO:0000313" key="6">
    <source>
        <dbReference type="Proteomes" id="UP000050795"/>
    </source>
</evidence>
<dbReference type="Proteomes" id="UP000050795">
    <property type="component" value="Unassembled WGS sequence"/>
</dbReference>
<proteinExistence type="predicted"/>
<dbReference type="PANTHER" id="PTHR12109">
    <property type="entry name" value="RING FINGER PROTEIN 141-RELATED"/>
    <property type="match status" value="1"/>
</dbReference>
<accession>A0AA85J5M4</accession>
<dbReference type="PANTHER" id="PTHR12109:SF5">
    <property type="entry name" value="RING-TYPE DOMAIN-CONTAINING PROTEIN"/>
    <property type="match status" value="1"/>
</dbReference>
<keyword evidence="1" id="KW-0479">Metal-binding</keyword>